<feature type="domain" description="Glycosyltransferase 2-like" evidence="8">
    <location>
        <begin position="49"/>
        <end position="211"/>
    </location>
</feature>
<proteinExistence type="predicted"/>
<evidence type="ECO:0000256" key="6">
    <source>
        <dbReference type="ARBA" id="ARBA00023136"/>
    </source>
</evidence>
<name>A0A1G5FNH0_9RHOB</name>
<feature type="transmembrane region" description="Helical" evidence="7">
    <location>
        <begin position="274"/>
        <end position="295"/>
    </location>
</feature>
<sequence length="371" mass="40274">MRHHLPVRRDPAFAAAVRRPARAEPLARHDAVAAPPSPAAAGPPLQKLSLVVPVLNEEDAIAPFLARTAAVLAGIEGLTHEIVFVDDGSSDGTARVIEAAHLRDPAVCLLRLTRNFGKEAALTAGLEAASGDAVVPMDVDLQDPPELLAEFVRLWREGYDVVYGRRTDRGADTAAKSGSAGMFYALFNRLSPMKIEPNVGDFRLLSRPALDATLQLRERNRFMKGIFAWVGFRSIGVPYARPSRAVGSTKFSYWKLWNFALDGVTSFSTMPLRVWTYAGGIVALISMLYTLTIVLQTLLFGRDVPGYASLMAVVLMLGAVQLISLGIIGEYLGRLYIESKQRPIYLVRERLGLGGAVPAHETAPRLSATAD</sequence>
<dbReference type="STRING" id="336292.SAMN05660710_01487"/>
<dbReference type="CDD" id="cd04187">
    <property type="entry name" value="DPM1_like_bac"/>
    <property type="match status" value="1"/>
</dbReference>
<gene>
    <name evidence="9" type="ORF">SAMN05660710_01487</name>
</gene>
<dbReference type="RefSeq" id="WP_090741855.1">
    <property type="nucleotide sequence ID" value="NZ_FMVT01000004.1"/>
</dbReference>
<comment type="subcellular location">
    <subcellularLocation>
        <location evidence="1">Membrane</location>
        <topology evidence="1">Multi-pass membrane protein</topology>
    </subcellularLocation>
</comment>
<keyword evidence="6 7" id="KW-0472">Membrane</keyword>
<evidence type="ECO:0000313" key="9">
    <source>
        <dbReference type="EMBL" id="SCY40704.1"/>
    </source>
</evidence>
<dbReference type="Pfam" id="PF00535">
    <property type="entry name" value="Glycos_transf_2"/>
    <property type="match status" value="1"/>
</dbReference>
<dbReference type="InterPro" id="IPR050256">
    <property type="entry name" value="Glycosyltransferase_2"/>
</dbReference>
<evidence type="ECO:0000256" key="3">
    <source>
        <dbReference type="ARBA" id="ARBA00022679"/>
    </source>
</evidence>
<evidence type="ECO:0000256" key="1">
    <source>
        <dbReference type="ARBA" id="ARBA00004141"/>
    </source>
</evidence>
<keyword evidence="4 7" id="KW-0812">Transmembrane</keyword>
<dbReference type="SUPFAM" id="SSF53448">
    <property type="entry name" value="Nucleotide-diphospho-sugar transferases"/>
    <property type="match status" value="1"/>
</dbReference>
<keyword evidence="2" id="KW-0328">Glycosyltransferase</keyword>
<evidence type="ECO:0000256" key="7">
    <source>
        <dbReference type="SAM" id="Phobius"/>
    </source>
</evidence>
<evidence type="ECO:0000259" key="8">
    <source>
        <dbReference type="Pfam" id="PF00535"/>
    </source>
</evidence>
<dbReference type="GO" id="GO:0016757">
    <property type="term" value="F:glycosyltransferase activity"/>
    <property type="evidence" value="ECO:0007669"/>
    <property type="project" value="UniProtKB-KW"/>
</dbReference>
<keyword evidence="10" id="KW-1185">Reference proteome</keyword>
<keyword evidence="5 7" id="KW-1133">Transmembrane helix</keyword>
<reference evidence="9 10" key="1">
    <citation type="submission" date="2016-10" db="EMBL/GenBank/DDBJ databases">
        <authorList>
            <person name="de Groot N.N."/>
        </authorList>
    </citation>
    <scope>NUCLEOTIDE SEQUENCE [LARGE SCALE GENOMIC DNA]</scope>
    <source>
        <strain evidence="9 10">CGMCC 1.8925</strain>
    </source>
</reference>
<feature type="transmembrane region" description="Helical" evidence="7">
    <location>
        <begin position="307"/>
        <end position="332"/>
    </location>
</feature>
<dbReference type="PANTHER" id="PTHR48090">
    <property type="entry name" value="UNDECAPRENYL-PHOSPHATE 4-DEOXY-4-FORMAMIDO-L-ARABINOSE TRANSFERASE-RELATED"/>
    <property type="match status" value="1"/>
</dbReference>
<dbReference type="OrthoDB" id="9807795at2"/>
<dbReference type="AlphaFoldDB" id="A0A1G5FNH0"/>
<accession>A0A1G5FNH0</accession>
<dbReference type="PANTHER" id="PTHR48090:SF1">
    <property type="entry name" value="PROPHAGE BACTOPRENOL GLUCOSYL TRANSFERASE HOMOLOG"/>
    <property type="match status" value="1"/>
</dbReference>
<dbReference type="GO" id="GO:0005886">
    <property type="term" value="C:plasma membrane"/>
    <property type="evidence" value="ECO:0007669"/>
    <property type="project" value="TreeGrafter"/>
</dbReference>
<evidence type="ECO:0000256" key="2">
    <source>
        <dbReference type="ARBA" id="ARBA00022676"/>
    </source>
</evidence>
<evidence type="ECO:0000256" key="5">
    <source>
        <dbReference type="ARBA" id="ARBA00022989"/>
    </source>
</evidence>
<dbReference type="InterPro" id="IPR001173">
    <property type="entry name" value="Glyco_trans_2-like"/>
</dbReference>
<evidence type="ECO:0000313" key="10">
    <source>
        <dbReference type="Proteomes" id="UP000199502"/>
    </source>
</evidence>
<protein>
    <submittedName>
        <fullName evidence="9">Glycosyltransferase involved in cell wall bisynthesis</fullName>
    </submittedName>
</protein>
<evidence type="ECO:0000256" key="4">
    <source>
        <dbReference type="ARBA" id="ARBA00022692"/>
    </source>
</evidence>
<keyword evidence="3 9" id="KW-0808">Transferase</keyword>
<dbReference type="EMBL" id="FMVT01000004">
    <property type="protein sequence ID" value="SCY40704.1"/>
    <property type="molecule type" value="Genomic_DNA"/>
</dbReference>
<organism evidence="9 10">
    <name type="scientific">Paracoccus tibetensis</name>
    <dbReference type="NCBI Taxonomy" id="336292"/>
    <lineage>
        <taxon>Bacteria</taxon>
        <taxon>Pseudomonadati</taxon>
        <taxon>Pseudomonadota</taxon>
        <taxon>Alphaproteobacteria</taxon>
        <taxon>Rhodobacterales</taxon>
        <taxon>Paracoccaceae</taxon>
        <taxon>Paracoccus</taxon>
    </lineage>
</organism>
<dbReference type="Proteomes" id="UP000199502">
    <property type="component" value="Unassembled WGS sequence"/>
</dbReference>
<dbReference type="Gene3D" id="3.90.550.10">
    <property type="entry name" value="Spore Coat Polysaccharide Biosynthesis Protein SpsA, Chain A"/>
    <property type="match status" value="1"/>
</dbReference>
<dbReference type="InterPro" id="IPR029044">
    <property type="entry name" value="Nucleotide-diphossugar_trans"/>
</dbReference>